<dbReference type="PANTHER" id="PTHR13049:SF2">
    <property type="entry name" value="COILED-COIL DOMAIN-CONTAINING PROTEIN 25"/>
    <property type="match status" value="1"/>
</dbReference>
<dbReference type="EMBL" id="CAACVS010000115">
    <property type="protein sequence ID" value="VEU37180.1"/>
    <property type="molecule type" value="Genomic_DNA"/>
</dbReference>
<dbReference type="PANTHER" id="PTHR13049">
    <property type="entry name" value="DUF814-RELATED"/>
    <property type="match status" value="1"/>
</dbReference>
<feature type="domain" description="NFACT RNA-binding" evidence="4">
    <location>
        <begin position="22"/>
        <end position="121"/>
    </location>
</feature>
<organism evidence="5 6">
    <name type="scientific">Pseudo-nitzschia multistriata</name>
    <dbReference type="NCBI Taxonomy" id="183589"/>
    <lineage>
        <taxon>Eukaryota</taxon>
        <taxon>Sar</taxon>
        <taxon>Stramenopiles</taxon>
        <taxon>Ochrophyta</taxon>
        <taxon>Bacillariophyta</taxon>
        <taxon>Bacillariophyceae</taxon>
        <taxon>Bacillariophycidae</taxon>
        <taxon>Bacillariales</taxon>
        <taxon>Bacillariaceae</taxon>
        <taxon>Pseudo-nitzschia</taxon>
    </lineage>
</organism>
<keyword evidence="6" id="KW-1185">Reference proteome</keyword>
<evidence type="ECO:0000256" key="1">
    <source>
        <dbReference type="ARBA" id="ARBA00008998"/>
    </source>
</evidence>
<evidence type="ECO:0000256" key="3">
    <source>
        <dbReference type="SAM" id="MobiDB-lite"/>
    </source>
</evidence>
<feature type="region of interest" description="Disordered" evidence="3">
    <location>
        <begin position="207"/>
        <end position="232"/>
    </location>
</feature>
<dbReference type="InterPro" id="IPR039730">
    <property type="entry name" value="Jlp2/Ccd25"/>
</dbReference>
<protein>
    <recommendedName>
        <fullName evidence="4">NFACT RNA-binding domain-containing protein</fullName>
    </recommendedName>
</protein>
<feature type="compositionally biased region" description="Acidic residues" evidence="3">
    <location>
        <begin position="223"/>
        <end position="232"/>
    </location>
</feature>
<evidence type="ECO:0000313" key="6">
    <source>
        <dbReference type="Proteomes" id="UP000291116"/>
    </source>
</evidence>
<reference evidence="5 6" key="1">
    <citation type="submission" date="2019-01" db="EMBL/GenBank/DDBJ databases">
        <authorList>
            <person name="Ferrante I. M."/>
        </authorList>
    </citation>
    <scope>NUCLEOTIDE SEQUENCE [LARGE SCALE GENOMIC DNA]</scope>
    <source>
        <strain evidence="5 6">B856</strain>
    </source>
</reference>
<feature type="coiled-coil region" evidence="2">
    <location>
        <begin position="157"/>
        <end position="189"/>
    </location>
</feature>
<dbReference type="Pfam" id="PF05670">
    <property type="entry name" value="NFACT-R_1"/>
    <property type="match status" value="1"/>
</dbReference>
<comment type="similarity">
    <text evidence="1">Belongs to the CCDC25 family.</text>
</comment>
<sequence>MVYFFTAEYESASSTEQYPEFQTFDVYMGKNQSENELLIKYGHPEDVWFHVDNLSSAHVYFRMKPGMTMDDVPKEAILDCATMVKANSIAGCKKSEVTVVYTRWKNLKKTHGTPDGTVGFHRPDNVRRIRVKKDNFRVKSFEKTRTEQLDKVEEMLSKSQERRLKEIQRQKKEHNRMEQKAKKKAYQAQQIEKHNKSYDRIHIDNAHKMTSSREMAATADSTAAEEYEDDFF</sequence>
<dbReference type="Proteomes" id="UP000291116">
    <property type="component" value="Unassembled WGS sequence"/>
</dbReference>
<evidence type="ECO:0000313" key="5">
    <source>
        <dbReference type="EMBL" id="VEU37180.1"/>
    </source>
</evidence>
<keyword evidence="2" id="KW-0175">Coiled coil</keyword>
<evidence type="ECO:0000259" key="4">
    <source>
        <dbReference type="Pfam" id="PF05670"/>
    </source>
</evidence>
<dbReference type="AlphaFoldDB" id="A0A448Z5B6"/>
<accession>A0A448Z5B6</accession>
<dbReference type="InterPro" id="IPR008532">
    <property type="entry name" value="NFACT_RNA-bd"/>
</dbReference>
<name>A0A448Z5B6_9STRA</name>
<proteinExistence type="inferred from homology"/>
<evidence type="ECO:0000256" key="2">
    <source>
        <dbReference type="SAM" id="Coils"/>
    </source>
</evidence>
<dbReference type="OrthoDB" id="200398at2759"/>
<gene>
    <name evidence="5" type="ORF">PSNMU_V1.4_AUG-EV-PASAV3_0038770</name>
</gene>